<sequence>MLGLHGRTKRRRRGGRRLIWRTLDEATGRERYLYTSEIIRLDRAHEAAQEPAE</sequence>
<name>A0ABT8FLS4_9ACTN</name>
<evidence type="ECO:0000313" key="1">
    <source>
        <dbReference type="EMBL" id="MDN4175574.1"/>
    </source>
</evidence>
<dbReference type="RefSeq" id="WP_300954937.1">
    <property type="nucleotide sequence ID" value="NZ_JAUHJQ010000016.1"/>
</dbReference>
<gene>
    <name evidence="1" type="ORF">QWY28_21605</name>
</gene>
<dbReference type="EMBL" id="JAUHJQ010000016">
    <property type="protein sequence ID" value="MDN4175574.1"/>
    <property type="molecule type" value="Genomic_DNA"/>
</dbReference>
<organism evidence="1 2">
    <name type="scientific">Nocardioides oceani</name>
    <dbReference type="NCBI Taxonomy" id="3058369"/>
    <lineage>
        <taxon>Bacteria</taxon>
        <taxon>Bacillati</taxon>
        <taxon>Actinomycetota</taxon>
        <taxon>Actinomycetes</taxon>
        <taxon>Propionibacteriales</taxon>
        <taxon>Nocardioidaceae</taxon>
        <taxon>Nocardioides</taxon>
    </lineage>
</organism>
<comment type="caution">
    <text evidence="1">The sequence shown here is derived from an EMBL/GenBank/DDBJ whole genome shotgun (WGS) entry which is preliminary data.</text>
</comment>
<evidence type="ECO:0000313" key="2">
    <source>
        <dbReference type="Proteomes" id="UP001168620"/>
    </source>
</evidence>
<keyword evidence="2" id="KW-1185">Reference proteome</keyword>
<proteinExistence type="predicted"/>
<reference evidence="1" key="1">
    <citation type="submission" date="2023-06" db="EMBL/GenBank/DDBJ databases">
        <title>Draft genome sequence of Nocardioides sp. SOB77.</title>
        <authorList>
            <person name="Zhang G."/>
        </authorList>
    </citation>
    <scope>NUCLEOTIDE SEQUENCE</scope>
    <source>
        <strain evidence="1">SOB77</strain>
    </source>
</reference>
<accession>A0ABT8FLS4</accession>
<dbReference type="Proteomes" id="UP001168620">
    <property type="component" value="Unassembled WGS sequence"/>
</dbReference>
<protein>
    <submittedName>
        <fullName evidence="1">Uncharacterized protein</fullName>
    </submittedName>
</protein>